<dbReference type="Pfam" id="PF13511">
    <property type="entry name" value="DUF4124"/>
    <property type="match status" value="1"/>
</dbReference>
<dbReference type="OrthoDB" id="7062774at2"/>
<accession>A0A1G9IQQ6</accession>
<feature type="signal peptide" evidence="2">
    <location>
        <begin position="1"/>
        <end position="18"/>
    </location>
</feature>
<evidence type="ECO:0000313" key="4">
    <source>
        <dbReference type="EMBL" id="SDL27629.1"/>
    </source>
</evidence>
<dbReference type="Proteomes" id="UP000198706">
    <property type="component" value="Unassembled WGS sequence"/>
</dbReference>
<evidence type="ECO:0000259" key="3">
    <source>
        <dbReference type="Pfam" id="PF13511"/>
    </source>
</evidence>
<feature type="domain" description="DUF4124" evidence="3">
    <location>
        <begin position="11"/>
        <end position="61"/>
    </location>
</feature>
<protein>
    <recommendedName>
        <fullName evidence="3">DUF4124 domain-containing protein</fullName>
    </recommendedName>
</protein>
<gene>
    <name evidence="4" type="ORF">SAMN05216186_11783</name>
</gene>
<feature type="chain" id="PRO_5011546520" description="DUF4124 domain-containing protein" evidence="2">
    <location>
        <begin position="19"/>
        <end position="175"/>
    </location>
</feature>
<name>A0A1G9IQQ6_9PSED</name>
<organism evidence="4 5">
    <name type="scientific">Pseudomonas indica</name>
    <dbReference type="NCBI Taxonomy" id="137658"/>
    <lineage>
        <taxon>Bacteria</taxon>
        <taxon>Pseudomonadati</taxon>
        <taxon>Pseudomonadota</taxon>
        <taxon>Gammaproteobacteria</taxon>
        <taxon>Pseudomonadales</taxon>
        <taxon>Pseudomonadaceae</taxon>
        <taxon>Pseudomonas</taxon>
    </lineage>
</organism>
<keyword evidence="5" id="KW-1185">Reference proteome</keyword>
<reference evidence="4 5" key="1">
    <citation type="submission" date="2016-10" db="EMBL/GenBank/DDBJ databases">
        <authorList>
            <person name="de Groot N.N."/>
        </authorList>
    </citation>
    <scope>NUCLEOTIDE SEQUENCE [LARGE SCALE GENOMIC DNA]</scope>
    <source>
        <strain evidence="4 5">JCM 21544</strain>
    </source>
</reference>
<feature type="region of interest" description="Disordered" evidence="1">
    <location>
        <begin position="53"/>
        <end position="73"/>
    </location>
</feature>
<sequence>MRLLIACLIGALALPAMAAQIYKYTDANGNVVYTNQPPEGVQAEEVDVKAPNTVEMSAPPPSLPSQADQQPAAGNPYSVLELTGIPDDEAMRANNGTFSVGVALEPRLQRGHLLRLVLDGQPYGQPTNVPHLQLVNIDRGEHSLVVEVLSGDRVVQRSDAKTFAVQRVHINKPGS</sequence>
<keyword evidence="2" id="KW-0732">Signal</keyword>
<dbReference type="AlphaFoldDB" id="A0A1G9IQQ6"/>
<dbReference type="EMBL" id="FNFD01000017">
    <property type="protein sequence ID" value="SDL27629.1"/>
    <property type="molecule type" value="Genomic_DNA"/>
</dbReference>
<evidence type="ECO:0000313" key="5">
    <source>
        <dbReference type="Proteomes" id="UP000198706"/>
    </source>
</evidence>
<evidence type="ECO:0000256" key="2">
    <source>
        <dbReference type="SAM" id="SignalP"/>
    </source>
</evidence>
<dbReference type="InterPro" id="IPR025392">
    <property type="entry name" value="DUF4124"/>
</dbReference>
<proteinExistence type="predicted"/>
<evidence type="ECO:0000256" key="1">
    <source>
        <dbReference type="SAM" id="MobiDB-lite"/>
    </source>
</evidence>
<dbReference type="RefSeq" id="WP_084335850.1">
    <property type="nucleotide sequence ID" value="NZ_FNFD01000017.1"/>
</dbReference>
<dbReference type="STRING" id="137658.SAMN05216186_11783"/>